<protein>
    <submittedName>
        <fullName evidence="1">Uncharacterized protein</fullName>
    </submittedName>
</protein>
<dbReference type="Pfam" id="PF19769">
    <property type="entry name" value="CPxCG_zf"/>
    <property type="match status" value="1"/>
</dbReference>
<dbReference type="PANTHER" id="PTHR42195">
    <property type="entry name" value="UCP015877 FAMILY PROTEIN"/>
    <property type="match status" value="1"/>
</dbReference>
<reference evidence="1" key="1">
    <citation type="submission" date="2018-05" db="EMBL/GenBank/DDBJ databases">
        <authorList>
            <person name="Lanie J.A."/>
            <person name="Ng W.-L."/>
            <person name="Kazmierczak K.M."/>
            <person name="Andrzejewski T.M."/>
            <person name="Davidsen T.M."/>
            <person name="Wayne K.J."/>
            <person name="Tettelin H."/>
            <person name="Glass J.I."/>
            <person name="Rusch D."/>
            <person name="Podicherti R."/>
            <person name="Tsui H.-C.T."/>
            <person name="Winkler M.E."/>
        </authorList>
    </citation>
    <scope>NUCLEOTIDE SEQUENCE</scope>
</reference>
<dbReference type="EMBL" id="UINC01003775">
    <property type="protein sequence ID" value="SVA09148.1"/>
    <property type="molecule type" value="Genomic_DNA"/>
</dbReference>
<gene>
    <name evidence="1" type="ORF">METZ01_LOCUS62002</name>
</gene>
<accession>A0A381T0Q7</accession>
<dbReference type="AlphaFoldDB" id="A0A381T0Q7"/>
<proteinExistence type="predicted"/>
<dbReference type="PANTHER" id="PTHR42195:SF1">
    <property type="entry name" value="ZINC FINGER PROTEIN"/>
    <property type="match status" value="1"/>
</dbReference>
<sequence length="236" mass="26083">MPPPSASMVAPLRCLYSIIACVDGFKREVHSRALVQPDDQPDVADVATCPNCSVSTEHEVLRRTPRGSGEDLLVKCMDCGDVHNIELRPPKAVSITATLSDGSLSTSDIIEVDEDEVISVGDLFEHDEAQWEVTRIDGAASQPFDGLPAGDIRALWAVRKDRAVVRLTMTDGEDSVASSIECEPDRVFTCGTILEIDGRRWRIRALHTGKGRTLRGSREASELRRMYLHLPAKRRY</sequence>
<organism evidence="1">
    <name type="scientific">marine metagenome</name>
    <dbReference type="NCBI Taxonomy" id="408172"/>
    <lineage>
        <taxon>unclassified sequences</taxon>
        <taxon>metagenomes</taxon>
        <taxon>ecological metagenomes</taxon>
    </lineage>
</organism>
<evidence type="ECO:0000313" key="1">
    <source>
        <dbReference type="EMBL" id="SVA09148.1"/>
    </source>
</evidence>
<dbReference type="InterPro" id="IPR012041">
    <property type="entry name" value="Znf_CPxCG-like"/>
</dbReference>
<name>A0A381T0Q7_9ZZZZ</name>